<comment type="caution">
    <text evidence="1">The sequence shown here is derived from an EMBL/GenBank/DDBJ whole genome shotgun (WGS) entry which is preliminary data.</text>
</comment>
<sequence length="75" mass="7970">MHIEYDRENDVAYVSLVEHIADGAAVRQVTVETPGGGADLNLDFDEAGLLLGIEVVGAHAGLPEELLLPAPHPDR</sequence>
<gene>
    <name evidence="1" type="ORF">ACFWOQ_08705</name>
</gene>
<dbReference type="Proteomes" id="UP001598352">
    <property type="component" value="Unassembled WGS sequence"/>
</dbReference>
<dbReference type="InterPro" id="IPR019270">
    <property type="entry name" value="DUF2283"/>
</dbReference>
<evidence type="ECO:0000313" key="1">
    <source>
        <dbReference type="EMBL" id="MFD4822647.1"/>
    </source>
</evidence>
<proteinExistence type="predicted"/>
<keyword evidence="2" id="KW-1185">Reference proteome</keyword>
<name>A0ABW6F1V3_9ACTN</name>
<evidence type="ECO:0000313" key="2">
    <source>
        <dbReference type="Proteomes" id="UP001598352"/>
    </source>
</evidence>
<protein>
    <submittedName>
        <fullName evidence="1">DUF2283 domain-containing protein</fullName>
    </submittedName>
</protein>
<dbReference type="Pfam" id="PF10049">
    <property type="entry name" value="DUF2283"/>
    <property type="match status" value="1"/>
</dbReference>
<organism evidence="1 2">
    <name type="scientific">Streptomyces rubiginosohelvolus</name>
    <dbReference type="NCBI Taxonomy" id="67362"/>
    <lineage>
        <taxon>Bacteria</taxon>
        <taxon>Bacillati</taxon>
        <taxon>Actinomycetota</taxon>
        <taxon>Actinomycetes</taxon>
        <taxon>Kitasatosporales</taxon>
        <taxon>Streptomycetaceae</taxon>
        <taxon>Streptomyces</taxon>
    </lineage>
</organism>
<dbReference type="RefSeq" id="WP_382771244.1">
    <property type="nucleotide sequence ID" value="NZ_JBHXED010000001.1"/>
</dbReference>
<accession>A0ABW6F1V3</accession>
<reference evidence="1 2" key="1">
    <citation type="submission" date="2024-09" db="EMBL/GenBank/DDBJ databases">
        <title>The Natural Products Discovery Center: Release of the First 8490 Sequenced Strains for Exploring Actinobacteria Biosynthetic Diversity.</title>
        <authorList>
            <person name="Kalkreuter E."/>
            <person name="Kautsar S.A."/>
            <person name="Yang D."/>
            <person name="Bader C.D."/>
            <person name="Teijaro C.N."/>
            <person name="Fluegel L."/>
            <person name="Davis C.M."/>
            <person name="Simpson J.R."/>
            <person name="Lauterbach L."/>
            <person name="Steele A.D."/>
            <person name="Gui C."/>
            <person name="Meng S."/>
            <person name="Li G."/>
            <person name="Viehrig K."/>
            <person name="Ye F."/>
            <person name="Su P."/>
            <person name="Kiefer A.F."/>
            <person name="Nichols A."/>
            <person name="Cepeda A.J."/>
            <person name="Yan W."/>
            <person name="Fan B."/>
            <person name="Jiang Y."/>
            <person name="Adhikari A."/>
            <person name="Zheng C.-J."/>
            <person name="Schuster L."/>
            <person name="Cowan T.M."/>
            <person name="Smanski M.J."/>
            <person name="Chevrette M.G."/>
            <person name="De Carvalho L.P.S."/>
            <person name="Shen B."/>
        </authorList>
    </citation>
    <scope>NUCLEOTIDE SEQUENCE [LARGE SCALE GENOMIC DNA]</scope>
    <source>
        <strain evidence="1 2">NPDC058428</strain>
    </source>
</reference>
<dbReference type="EMBL" id="JBHXKZ010000005">
    <property type="protein sequence ID" value="MFD4822647.1"/>
    <property type="molecule type" value="Genomic_DNA"/>
</dbReference>